<reference evidence="2" key="1">
    <citation type="submission" date="2021-12" db="EMBL/GenBank/DDBJ databases">
        <title>Convergent genome expansion in fungi linked to evolution of root-endophyte symbiosis.</title>
        <authorList>
            <consortium name="DOE Joint Genome Institute"/>
            <person name="Ke Y.-H."/>
            <person name="Bonito G."/>
            <person name="Liao H.-L."/>
            <person name="Looney B."/>
            <person name="Rojas-Flechas A."/>
            <person name="Nash J."/>
            <person name="Hameed K."/>
            <person name="Schadt C."/>
            <person name="Martin F."/>
            <person name="Crous P.W."/>
            <person name="Miettinen O."/>
            <person name="Magnuson J.K."/>
            <person name="Labbe J."/>
            <person name="Jacobson D."/>
            <person name="Doktycz M.J."/>
            <person name="Veneault-Fourrey C."/>
            <person name="Kuo A."/>
            <person name="Mondo S."/>
            <person name="Calhoun S."/>
            <person name="Riley R."/>
            <person name="Ohm R."/>
            <person name="LaButti K."/>
            <person name="Andreopoulos B."/>
            <person name="Pangilinan J."/>
            <person name="Nolan M."/>
            <person name="Tritt A."/>
            <person name="Clum A."/>
            <person name="Lipzen A."/>
            <person name="Daum C."/>
            <person name="Barry K."/>
            <person name="Grigoriev I.V."/>
            <person name="Vilgalys R."/>
        </authorList>
    </citation>
    <scope>NUCLEOTIDE SEQUENCE</scope>
    <source>
        <strain evidence="2">PMI_201</strain>
    </source>
</reference>
<proteinExistence type="predicted"/>
<evidence type="ECO:0000313" key="3">
    <source>
        <dbReference type="Proteomes" id="UP001201262"/>
    </source>
</evidence>
<dbReference type="InterPro" id="IPR012677">
    <property type="entry name" value="Nucleotide-bd_a/b_plait_sf"/>
</dbReference>
<dbReference type="RefSeq" id="XP_046074433.1">
    <property type="nucleotide sequence ID" value="XM_046215707.1"/>
</dbReference>
<dbReference type="InterPro" id="IPR035979">
    <property type="entry name" value="RBD_domain_sf"/>
</dbReference>
<keyword evidence="1" id="KW-0732">Signal</keyword>
<feature type="signal peptide" evidence="1">
    <location>
        <begin position="1"/>
        <end position="19"/>
    </location>
</feature>
<dbReference type="Gene3D" id="3.30.70.330">
    <property type="match status" value="1"/>
</dbReference>
<comment type="caution">
    <text evidence="2">The sequence shown here is derived from an EMBL/GenBank/DDBJ whole genome shotgun (WGS) entry which is preliminary data.</text>
</comment>
<dbReference type="GeneID" id="70245994"/>
<keyword evidence="3" id="KW-1185">Reference proteome</keyword>
<dbReference type="AlphaFoldDB" id="A0AAD4KWZ2"/>
<gene>
    <name evidence="2" type="ORF">BGW36DRAFT_374858</name>
</gene>
<dbReference type="EMBL" id="JAJTJA010000004">
    <property type="protein sequence ID" value="KAH8700727.1"/>
    <property type="molecule type" value="Genomic_DNA"/>
</dbReference>
<sequence length="689" mass="75821">MNSSTFLLLTTAITKFLSAKQLSMTKLFIGGLASHTTDAILRQGFEKFGEVEAARDAIDAREAMHNNERGDYSPAAVEEGKSNQAPQMYQPQQIFTSGWELPSLLKNVTPSTRKDFIFNAITLLSTQGHVELMTCRRYLERVQPKRGVKLVEIVIDALISSENATPDRLTIITSREDSQINDIAVWLCLTFREPSNISNVMISSGSFDGARFKLNILSNVVSPACWFKLFNNAVIVVMPGESTFPSGWLLELSFGALLQLAAVEYPVVIDSGIVLMGYSTALIPVDINPNGQVIWHLEVASENRQLRRSELQATQGSWLQKQTLEELNTETALLGWCTSAQVRLGSDSLEPNVTWSDAKVKPITWRWKGANLQLLAQSAAPLQLGAQAGFAWERTINAIRFTPGENYLQCLANSMLEHAILCDVSAQRSWLVPLISVYHHMLLVYHHVIFPGDDRHPIPVVAMSDASSSSWDILRVSGSVAVEGSGEDRLTVRELIMGFSVNFAMTSLQPPKGSRIYGYEFMDLVVGSLRSELKAVVVESQGLGWAPLLNEVPCLFCSELGDAIVGTRAGIPDSPCNYLPTGQNLLASSIEAIQMLCRKQGSTLTGVSGRVTRDHVLSLHGQPFIQCPHSPGASSCWDHPEEFIQKIRRGTNVDSGEQDCEECNPPVRGALVFGSTKSQSLNWASKLRR</sequence>
<dbReference type="Proteomes" id="UP001201262">
    <property type="component" value="Unassembled WGS sequence"/>
</dbReference>
<feature type="chain" id="PRO_5041957518" description="RRM domain-containing protein" evidence="1">
    <location>
        <begin position="20"/>
        <end position="689"/>
    </location>
</feature>
<accession>A0AAD4KWZ2</accession>
<dbReference type="GO" id="GO:0003676">
    <property type="term" value="F:nucleic acid binding"/>
    <property type="evidence" value="ECO:0007669"/>
    <property type="project" value="InterPro"/>
</dbReference>
<evidence type="ECO:0008006" key="4">
    <source>
        <dbReference type="Google" id="ProtNLM"/>
    </source>
</evidence>
<organism evidence="2 3">
    <name type="scientific">Talaromyces proteolyticus</name>
    <dbReference type="NCBI Taxonomy" id="1131652"/>
    <lineage>
        <taxon>Eukaryota</taxon>
        <taxon>Fungi</taxon>
        <taxon>Dikarya</taxon>
        <taxon>Ascomycota</taxon>
        <taxon>Pezizomycotina</taxon>
        <taxon>Eurotiomycetes</taxon>
        <taxon>Eurotiomycetidae</taxon>
        <taxon>Eurotiales</taxon>
        <taxon>Trichocomaceae</taxon>
        <taxon>Talaromyces</taxon>
        <taxon>Talaromyces sect. Bacilispori</taxon>
    </lineage>
</organism>
<evidence type="ECO:0000256" key="1">
    <source>
        <dbReference type="SAM" id="SignalP"/>
    </source>
</evidence>
<dbReference type="SUPFAM" id="SSF54928">
    <property type="entry name" value="RNA-binding domain, RBD"/>
    <property type="match status" value="1"/>
</dbReference>
<evidence type="ECO:0000313" key="2">
    <source>
        <dbReference type="EMBL" id="KAH8700727.1"/>
    </source>
</evidence>
<name>A0AAD4KWZ2_9EURO</name>
<protein>
    <recommendedName>
        <fullName evidence="4">RRM domain-containing protein</fullName>
    </recommendedName>
</protein>